<dbReference type="PRINTS" id="PR00035">
    <property type="entry name" value="HTHGNTR"/>
</dbReference>
<dbReference type="Pfam" id="PF07729">
    <property type="entry name" value="FCD"/>
    <property type="match status" value="1"/>
</dbReference>
<dbReference type="InterPro" id="IPR036388">
    <property type="entry name" value="WH-like_DNA-bd_sf"/>
</dbReference>
<dbReference type="SMART" id="SM00895">
    <property type="entry name" value="FCD"/>
    <property type="match status" value="1"/>
</dbReference>
<dbReference type="Gene3D" id="1.10.10.10">
    <property type="entry name" value="Winged helix-like DNA-binding domain superfamily/Winged helix DNA-binding domain"/>
    <property type="match status" value="1"/>
</dbReference>
<dbReference type="Proteomes" id="UP000295818">
    <property type="component" value="Unassembled WGS sequence"/>
</dbReference>
<gene>
    <name evidence="5" type="ORF">EV644_109233</name>
</gene>
<name>A0ABY2BHE0_9ACTN</name>
<evidence type="ECO:0000256" key="1">
    <source>
        <dbReference type="ARBA" id="ARBA00023015"/>
    </source>
</evidence>
<dbReference type="InterPro" id="IPR011711">
    <property type="entry name" value="GntR_C"/>
</dbReference>
<keyword evidence="6" id="KW-1185">Reference proteome</keyword>
<dbReference type="PROSITE" id="PS50949">
    <property type="entry name" value="HTH_GNTR"/>
    <property type="match status" value="1"/>
</dbReference>
<evidence type="ECO:0000313" key="6">
    <source>
        <dbReference type="Proteomes" id="UP000295818"/>
    </source>
</evidence>
<evidence type="ECO:0000313" key="5">
    <source>
        <dbReference type="EMBL" id="TCO20212.1"/>
    </source>
</evidence>
<feature type="domain" description="HTH gntR-type" evidence="4">
    <location>
        <begin position="10"/>
        <end position="78"/>
    </location>
</feature>
<keyword evidence="2 5" id="KW-0238">DNA-binding</keyword>
<proteinExistence type="predicted"/>
<dbReference type="CDD" id="cd07377">
    <property type="entry name" value="WHTH_GntR"/>
    <property type="match status" value="1"/>
</dbReference>
<keyword evidence="1" id="KW-0805">Transcription regulation</keyword>
<dbReference type="InterPro" id="IPR000524">
    <property type="entry name" value="Tscrpt_reg_HTH_GntR"/>
</dbReference>
<comment type="caution">
    <text evidence="5">The sequence shown here is derived from an EMBL/GenBank/DDBJ whole genome shotgun (WGS) entry which is preliminary data.</text>
</comment>
<dbReference type="PANTHER" id="PTHR43537">
    <property type="entry name" value="TRANSCRIPTIONAL REGULATOR, GNTR FAMILY"/>
    <property type="match status" value="1"/>
</dbReference>
<keyword evidence="3" id="KW-0804">Transcription</keyword>
<reference evidence="5 6" key="1">
    <citation type="journal article" date="2015" name="Stand. Genomic Sci.">
        <title>Genomic Encyclopedia of Bacterial and Archaeal Type Strains, Phase III: the genomes of soil and plant-associated and newly described type strains.</title>
        <authorList>
            <person name="Whitman W.B."/>
            <person name="Woyke T."/>
            <person name="Klenk H.P."/>
            <person name="Zhou Y."/>
            <person name="Lilburn T.G."/>
            <person name="Beck B.J."/>
            <person name="De Vos P."/>
            <person name="Vandamme P."/>
            <person name="Eisen J.A."/>
            <person name="Garrity G."/>
            <person name="Hugenholtz P."/>
            <person name="Kyrpides N.C."/>
        </authorList>
    </citation>
    <scope>NUCLEOTIDE SEQUENCE [LARGE SCALE GENOMIC DNA]</scope>
    <source>
        <strain evidence="5 6">VKM Ac-2538</strain>
    </source>
</reference>
<accession>A0ABY2BHE0</accession>
<dbReference type="PANTHER" id="PTHR43537:SF5">
    <property type="entry name" value="UXU OPERON TRANSCRIPTIONAL REGULATOR"/>
    <property type="match status" value="1"/>
</dbReference>
<evidence type="ECO:0000256" key="3">
    <source>
        <dbReference type="ARBA" id="ARBA00023163"/>
    </source>
</evidence>
<dbReference type="InterPro" id="IPR036390">
    <property type="entry name" value="WH_DNA-bd_sf"/>
</dbReference>
<dbReference type="GO" id="GO:0003677">
    <property type="term" value="F:DNA binding"/>
    <property type="evidence" value="ECO:0007669"/>
    <property type="project" value="UniProtKB-KW"/>
</dbReference>
<sequence length="243" mass="26832">MSELDRETGRGLAHELVERLRERILGGEIEPGQKLPPESSLVSEFGVSRTVVREAISRLQAAGLVETFQGRGSFVLDLPEPAREFSLDTSRVRSHRDVLDLLDFRIGIEVEAAGLAAVRRTEHQLKAIGRALDDFRRTRPGKVVEADFTFHLKVAAASGNRFYSELLGSLGPMMIMLPRTRLDQSYSVADQAHFTRVIVEHENIHDAIARSDPEGARAAARVHLSNTRHRLQVPSATTAPTGG</sequence>
<dbReference type="Gene3D" id="1.20.120.530">
    <property type="entry name" value="GntR ligand-binding domain-like"/>
    <property type="match status" value="1"/>
</dbReference>
<dbReference type="EMBL" id="SLWM01000009">
    <property type="protein sequence ID" value="TCO20212.1"/>
    <property type="molecule type" value="Genomic_DNA"/>
</dbReference>
<evidence type="ECO:0000256" key="2">
    <source>
        <dbReference type="ARBA" id="ARBA00023125"/>
    </source>
</evidence>
<organism evidence="5 6">
    <name type="scientific">Kribbella orskensis</name>
    <dbReference type="NCBI Taxonomy" id="2512216"/>
    <lineage>
        <taxon>Bacteria</taxon>
        <taxon>Bacillati</taxon>
        <taxon>Actinomycetota</taxon>
        <taxon>Actinomycetes</taxon>
        <taxon>Propionibacteriales</taxon>
        <taxon>Kribbellaceae</taxon>
        <taxon>Kribbella</taxon>
    </lineage>
</organism>
<evidence type="ECO:0000259" key="4">
    <source>
        <dbReference type="PROSITE" id="PS50949"/>
    </source>
</evidence>
<protein>
    <submittedName>
        <fullName evidence="5">DNA-binding FadR family transcriptional regulator</fullName>
    </submittedName>
</protein>
<dbReference type="SUPFAM" id="SSF46785">
    <property type="entry name" value="Winged helix' DNA-binding domain"/>
    <property type="match status" value="1"/>
</dbReference>
<dbReference type="RefSeq" id="WP_132190899.1">
    <property type="nucleotide sequence ID" value="NZ_SLWM01000009.1"/>
</dbReference>
<dbReference type="SMART" id="SM00345">
    <property type="entry name" value="HTH_GNTR"/>
    <property type="match status" value="1"/>
</dbReference>
<dbReference type="Pfam" id="PF00392">
    <property type="entry name" value="GntR"/>
    <property type="match status" value="1"/>
</dbReference>
<dbReference type="InterPro" id="IPR008920">
    <property type="entry name" value="TF_FadR/GntR_C"/>
</dbReference>
<dbReference type="SUPFAM" id="SSF48008">
    <property type="entry name" value="GntR ligand-binding domain-like"/>
    <property type="match status" value="1"/>
</dbReference>